<reference evidence="1 2" key="1">
    <citation type="journal article" date="2019" name="Sci. Rep.">
        <title>Orb-weaving spider Araneus ventricosus genome elucidates the spidroin gene catalogue.</title>
        <authorList>
            <person name="Kono N."/>
            <person name="Nakamura H."/>
            <person name="Ohtoshi R."/>
            <person name="Moran D.A.P."/>
            <person name="Shinohara A."/>
            <person name="Yoshida Y."/>
            <person name="Fujiwara M."/>
            <person name="Mori M."/>
            <person name="Tomita M."/>
            <person name="Arakawa K."/>
        </authorList>
    </citation>
    <scope>NUCLEOTIDE SEQUENCE [LARGE SCALE GENOMIC DNA]</scope>
</reference>
<dbReference type="Proteomes" id="UP000499080">
    <property type="component" value="Unassembled WGS sequence"/>
</dbReference>
<keyword evidence="2" id="KW-1185">Reference proteome</keyword>
<evidence type="ECO:0000313" key="1">
    <source>
        <dbReference type="EMBL" id="GBO15555.1"/>
    </source>
</evidence>
<accession>A0A4Y2URE6</accession>
<proteinExistence type="predicted"/>
<comment type="caution">
    <text evidence="1">The sequence shown here is derived from an EMBL/GenBank/DDBJ whole genome shotgun (WGS) entry which is preliminary data.</text>
</comment>
<evidence type="ECO:0000313" key="2">
    <source>
        <dbReference type="Proteomes" id="UP000499080"/>
    </source>
</evidence>
<organism evidence="1 2">
    <name type="scientific">Araneus ventricosus</name>
    <name type="common">Orbweaver spider</name>
    <name type="synonym">Epeira ventricosa</name>
    <dbReference type="NCBI Taxonomy" id="182803"/>
    <lineage>
        <taxon>Eukaryota</taxon>
        <taxon>Metazoa</taxon>
        <taxon>Ecdysozoa</taxon>
        <taxon>Arthropoda</taxon>
        <taxon>Chelicerata</taxon>
        <taxon>Arachnida</taxon>
        <taxon>Araneae</taxon>
        <taxon>Araneomorphae</taxon>
        <taxon>Entelegynae</taxon>
        <taxon>Araneoidea</taxon>
        <taxon>Araneidae</taxon>
        <taxon>Araneus</taxon>
    </lineage>
</organism>
<gene>
    <name evidence="1" type="ORF">AVEN_199366_1</name>
</gene>
<dbReference type="AlphaFoldDB" id="A0A4Y2URE6"/>
<protein>
    <submittedName>
        <fullName evidence="1">Uncharacterized protein</fullName>
    </submittedName>
</protein>
<dbReference type="EMBL" id="BGPR01039579">
    <property type="protein sequence ID" value="GBO15555.1"/>
    <property type="molecule type" value="Genomic_DNA"/>
</dbReference>
<sequence length="95" mass="10903">MSNPAMWKFIVQVSTKVNVQMRGAPSYWKKKIPGIISQLRKQLQHIQVTSTSLLTDEKRPVYLDTILGDNENTELVLPSRAHNLNFMSVCGYFHI</sequence>
<name>A0A4Y2URE6_ARAVE</name>